<dbReference type="InterPro" id="IPR019734">
    <property type="entry name" value="TPR_rpt"/>
</dbReference>
<feature type="domain" description="CHAT" evidence="2">
    <location>
        <begin position="578"/>
        <end position="826"/>
    </location>
</feature>
<dbReference type="PANTHER" id="PTHR10098:SF112">
    <property type="entry name" value="SLR0380 PROTEIN"/>
    <property type="match status" value="1"/>
</dbReference>
<accession>A0A1I6T0B9</accession>
<evidence type="ECO:0000256" key="1">
    <source>
        <dbReference type="SAM" id="Phobius"/>
    </source>
</evidence>
<keyword evidence="1" id="KW-1133">Transmembrane helix</keyword>
<dbReference type="Gene3D" id="1.25.40.10">
    <property type="entry name" value="Tetratricopeptide repeat domain"/>
    <property type="match status" value="2"/>
</dbReference>
<reference evidence="3 4" key="1">
    <citation type="submission" date="2016-10" db="EMBL/GenBank/DDBJ databases">
        <authorList>
            <person name="de Groot N.N."/>
        </authorList>
    </citation>
    <scope>NUCLEOTIDE SEQUENCE [LARGE SCALE GENOMIC DNA]</scope>
    <source>
        <strain evidence="3 4">DSM 22789</strain>
    </source>
</reference>
<evidence type="ECO:0000259" key="2">
    <source>
        <dbReference type="Pfam" id="PF12770"/>
    </source>
</evidence>
<dbReference type="SUPFAM" id="SSF48452">
    <property type="entry name" value="TPR-like"/>
    <property type="match status" value="1"/>
</dbReference>
<dbReference type="EMBL" id="FOZZ01000005">
    <property type="protein sequence ID" value="SFS82725.1"/>
    <property type="molecule type" value="Genomic_DNA"/>
</dbReference>
<dbReference type="InterPro" id="IPR024983">
    <property type="entry name" value="CHAT_dom"/>
</dbReference>
<proteinExistence type="predicted"/>
<dbReference type="RefSeq" id="WP_093365331.1">
    <property type="nucleotide sequence ID" value="NZ_FOZZ01000005.1"/>
</dbReference>
<gene>
    <name evidence="3" type="ORF">SAMN05660206_105187</name>
</gene>
<organism evidence="3 4">
    <name type="scientific">Sphingobacterium wenxiniae</name>
    <dbReference type="NCBI Taxonomy" id="683125"/>
    <lineage>
        <taxon>Bacteria</taxon>
        <taxon>Pseudomonadati</taxon>
        <taxon>Bacteroidota</taxon>
        <taxon>Sphingobacteriia</taxon>
        <taxon>Sphingobacteriales</taxon>
        <taxon>Sphingobacteriaceae</taxon>
        <taxon>Sphingobacterium</taxon>
    </lineage>
</organism>
<keyword evidence="1" id="KW-0472">Membrane</keyword>
<feature type="transmembrane region" description="Helical" evidence="1">
    <location>
        <begin position="841"/>
        <end position="862"/>
    </location>
</feature>
<dbReference type="SMART" id="SM00028">
    <property type="entry name" value="TPR"/>
    <property type="match status" value="3"/>
</dbReference>
<keyword evidence="1" id="KW-0812">Transmembrane</keyword>
<dbReference type="PANTHER" id="PTHR10098">
    <property type="entry name" value="RAPSYN-RELATED"/>
    <property type="match status" value="1"/>
</dbReference>
<dbReference type="Pfam" id="PF12770">
    <property type="entry name" value="CHAT"/>
    <property type="match status" value="1"/>
</dbReference>
<protein>
    <submittedName>
        <fullName evidence="3">CHAT domain-containing protein</fullName>
    </submittedName>
</protein>
<sequence length="874" mass="101462">MFYISKTYISNTYSRCLELLLLGVLFYCFSCQNSDSLSAHIDYPQDTIPNALIDSLGELAYEHYLAFEKQPDVFLQPLENKKLTETQQETFIWILLNMAYSFQEHSRYLASIKYYEQALRYDRHHRLLTRDDRLTYIYKPLANNYTIIADYHKAEDLQLQAIQETTDASSKASFYNNLALLYVFKGEHEASKKAALSGLQQSGDNTYLTALLHNTLSAAYVTLGLPDSGRVHNSLALNIAKKLPLDENTAAVRSVALERLSQFQRIDKQDKRAQTSLKEALTLEEQFFPKSHIREKANLLNLLGELHYTHGELVSAKNYFLQAKSYIDQDSISIQRSNYTGINILENLGVVYSTQHTDSALWYFQQAIEADFAFQQSIRSRDSHLQENLHNRRILERVYSLLDTQKDISQEKLFRLLWLTELTKGRLLWNEINRSAIWKTDSSLLQTEGVALQQLYALRDNLSDPNEIAEIDTKIKKLLNDFELEEQYFSRNIKLPDFDTFKTYLTKNESTTYSYYIHADSTLSIFLIDRDLVSYHKNHNTALWDSIAQFKNNYFTDSPALFNQNPKAYFQRAQYFGEQLLPRLQHTASSTLQLSLDNELHVLPFDALYQEGRFVVQDYNVQYMHTLLMNHFYEDKPAIPPNISVIYRDKYTPPLADLHFVDGEIQYLTSRFKTTVYPYTTLDKQRMQDIFKTQDIIHIAAHTTVDEQQEARLLLHQPISIEQLRYQHLRAPLVVLSACNTASGRLLPSEGLASINREFLSKGIPGVIATHWFANDQVTLDLTQKFYEQLACTKNPIKALANAKRQYLHTESEIESNPWYWANMAYTGIDTKIDLHNRTGLLLKIGLWIMAISLLPLLFTLYKRRLRATYPKKK</sequence>
<dbReference type="STRING" id="683125.SAMN05660206_105187"/>
<evidence type="ECO:0000313" key="4">
    <source>
        <dbReference type="Proteomes" id="UP000198785"/>
    </source>
</evidence>
<dbReference type="AlphaFoldDB" id="A0A1I6T0B9"/>
<dbReference type="Proteomes" id="UP000198785">
    <property type="component" value="Unassembled WGS sequence"/>
</dbReference>
<dbReference type="OrthoDB" id="9771112at2"/>
<name>A0A1I6T0B9_9SPHI</name>
<evidence type="ECO:0000313" key="3">
    <source>
        <dbReference type="EMBL" id="SFS82725.1"/>
    </source>
</evidence>
<keyword evidence="4" id="KW-1185">Reference proteome</keyword>
<dbReference type="InterPro" id="IPR011990">
    <property type="entry name" value="TPR-like_helical_dom_sf"/>
</dbReference>